<keyword evidence="4 6" id="KW-1133">Transmembrane helix</keyword>
<dbReference type="Proteomes" id="UP001479436">
    <property type="component" value="Unassembled WGS sequence"/>
</dbReference>
<feature type="transmembrane region" description="Helical" evidence="6">
    <location>
        <begin position="330"/>
        <end position="351"/>
    </location>
</feature>
<feature type="transmembrane region" description="Helical" evidence="6">
    <location>
        <begin position="171"/>
        <end position="194"/>
    </location>
</feature>
<dbReference type="PANTHER" id="PTHR22950">
    <property type="entry name" value="AMINO ACID TRANSPORTER"/>
    <property type="match status" value="1"/>
</dbReference>
<feature type="transmembrane region" description="Helical" evidence="6">
    <location>
        <begin position="112"/>
        <end position="133"/>
    </location>
</feature>
<feature type="transmembrane region" description="Helical" evidence="6">
    <location>
        <begin position="289"/>
        <end position="309"/>
    </location>
</feature>
<gene>
    <name evidence="8" type="ORF">K7432_015694</name>
</gene>
<name>A0ABR2VMQ7_9FUNG</name>
<dbReference type="Gene3D" id="1.20.1740.10">
    <property type="entry name" value="Amino acid/polyamine transporter I"/>
    <property type="match status" value="1"/>
</dbReference>
<evidence type="ECO:0000256" key="3">
    <source>
        <dbReference type="ARBA" id="ARBA00022692"/>
    </source>
</evidence>
<feature type="transmembrane region" description="Helical" evidence="6">
    <location>
        <begin position="357"/>
        <end position="378"/>
    </location>
</feature>
<feature type="transmembrane region" description="Helical" evidence="6">
    <location>
        <begin position="214"/>
        <end position="233"/>
    </location>
</feature>
<feature type="transmembrane region" description="Helical" evidence="6">
    <location>
        <begin position="34"/>
        <end position="53"/>
    </location>
</feature>
<comment type="caution">
    <text evidence="8">The sequence shown here is derived from an EMBL/GenBank/DDBJ whole genome shotgun (WGS) entry which is preliminary data.</text>
</comment>
<evidence type="ECO:0000256" key="2">
    <source>
        <dbReference type="ARBA" id="ARBA00008066"/>
    </source>
</evidence>
<evidence type="ECO:0000313" key="9">
    <source>
        <dbReference type="Proteomes" id="UP001479436"/>
    </source>
</evidence>
<feature type="transmembrane region" description="Helical" evidence="6">
    <location>
        <begin position="145"/>
        <end position="164"/>
    </location>
</feature>
<dbReference type="InterPro" id="IPR013057">
    <property type="entry name" value="AA_transpt_TM"/>
</dbReference>
<feature type="transmembrane region" description="Helical" evidence="6">
    <location>
        <begin position="390"/>
        <end position="410"/>
    </location>
</feature>
<evidence type="ECO:0000256" key="5">
    <source>
        <dbReference type="ARBA" id="ARBA00023136"/>
    </source>
</evidence>
<keyword evidence="9" id="KW-1185">Reference proteome</keyword>
<feature type="domain" description="Amino acid transporter transmembrane" evidence="7">
    <location>
        <begin position="28"/>
        <end position="408"/>
    </location>
</feature>
<comment type="subcellular location">
    <subcellularLocation>
        <location evidence="1">Membrane</location>
        <topology evidence="1">Multi-pass membrane protein</topology>
    </subcellularLocation>
</comment>
<evidence type="ECO:0000313" key="8">
    <source>
        <dbReference type="EMBL" id="KAK9681244.1"/>
    </source>
</evidence>
<feature type="transmembrane region" description="Helical" evidence="6">
    <location>
        <begin position="245"/>
        <end position="269"/>
    </location>
</feature>
<evidence type="ECO:0000259" key="7">
    <source>
        <dbReference type="Pfam" id="PF01490"/>
    </source>
</evidence>
<reference evidence="8 9" key="1">
    <citation type="submission" date="2023-04" db="EMBL/GenBank/DDBJ databases">
        <title>Genome of Basidiobolus ranarum AG-B5.</title>
        <authorList>
            <person name="Stajich J.E."/>
            <person name="Carter-House D."/>
            <person name="Gryganskyi A."/>
        </authorList>
    </citation>
    <scope>NUCLEOTIDE SEQUENCE [LARGE SCALE GENOMIC DNA]</scope>
    <source>
        <strain evidence="8 9">AG-B5</strain>
    </source>
</reference>
<organism evidence="8 9">
    <name type="scientific">Basidiobolus ranarum</name>
    <dbReference type="NCBI Taxonomy" id="34480"/>
    <lineage>
        <taxon>Eukaryota</taxon>
        <taxon>Fungi</taxon>
        <taxon>Fungi incertae sedis</taxon>
        <taxon>Zoopagomycota</taxon>
        <taxon>Entomophthoromycotina</taxon>
        <taxon>Basidiobolomycetes</taxon>
        <taxon>Basidiobolales</taxon>
        <taxon>Basidiobolaceae</taxon>
        <taxon>Basidiobolus</taxon>
    </lineage>
</organism>
<protein>
    <recommendedName>
        <fullName evidence="7">Amino acid transporter transmembrane domain-containing protein</fullName>
    </recommendedName>
</protein>
<dbReference type="Pfam" id="PF01490">
    <property type="entry name" value="Aa_trans"/>
    <property type="match status" value="1"/>
</dbReference>
<evidence type="ECO:0000256" key="1">
    <source>
        <dbReference type="ARBA" id="ARBA00004141"/>
    </source>
</evidence>
<keyword evidence="3 6" id="KW-0812">Transmembrane</keyword>
<feature type="transmembrane region" description="Helical" evidence="6">
    <location>
        <begin position="59"/>
        <end position="80"/>
    </location>
</feature>
<accession>A0ABR2VMQ7</accession>
<dbReference type="EMBL" id="JASJQH010009103">
    <property type="protein sequence ID" value="KAK9681244.1"/>
    <property type="molecule type" value="Genomic_DNA"/>
</dbReference>
<evidence type="ECO:0000256" key="4">
    <source>
        <dbReference type="ARBA" id="ARBA00022989"/>
    </source>
</evidence>
<dbReference type="PANTHER" id="PTHR22950:SF349">
    <property type="entry name" value="AMINO ACID TRANSPORTER TRANSMEMBRANE DOMAIN-CONTAINING PROTEIN"/>
    <property type="match status" value="1"/>
</dbReference>
<sequence>MSENNSTTPDEKEISHLEYSVTTTNERTGSSLGAYYNIVSIIAGTGTLQLPYALKQAGWTGAIVILIATLMAIYTGQLLIKCLYYDGVNRLPDFPAVGQAAFGKPGKYFIRVFHYSILLGCTCVYVMLIGYNIDLLLNLVEVSVGLKAWIAIGGCIVLIPYLFLKTVKEVAWLSAMGVLTTCLVIIISVIVGLIQLKSQDLHYDHDVVNWSQLPIALGSICFSFGGNVIYPHVEAGMRNPKAWNKVLTCAILTVCFMYLLISIPCYYVFGVITESPIYNNLETGGAKIAAILLITIHIIMASPLYLTSFANEMEEMLKIDRQHHSKAREFILRAILRTFILTCITLVAMFVPIVSDFMSLIGSLSYSIILFMAPVVLYIKLYGFKKLAKWEVIVCALIMIIALCACILGTKDAIIQFQKSMKNLNDKPKH</sequence>
<comment type="similarity">
    <text evidence="2">Belongs to the amino acid/polyamine transporter 2 family.</text>
</comment>
<evidence type="ECO:0000256" key="6">
    <source>
        <dbReference type="SAM" id="Phobius"/>
    </source>
</evidence>
<keyword evidence="5 6" id="KW-0472">Membrane</keyword>
<proteinExistence type="inferred from homology"/>